<dbReference type="InParanoid" id="A0A3Q1HD38"/>
<dbReference type="OMA" id="KTMLIFD"/>
<dbReference type="Gene3D" id="3.80.10.10">
    <property type="entry name" value="Ribonuclease Inhibitor"/>
    <property type="match status" value="1"/>
</dbReference>
<dbReference type="InterPro" id="IPR007111">
    <property type="entry name" value="NACHT_NTPase"/>
</dbReference>
<dbReference type="PROSITE" id="PS50837">
    <property type="entry name" value="NACHT"/>
    <property type="match status" value="1"/>
</dbReference>
<dbReference type="GO" id="GO:0045348">
    <property type="term" value="P:positive regulation of MHC class II biosynthetic process"/>
    <property type="evidence" value="ECO:0007669"/>
    <property type="project" value="TreeGrafter"/>
</dbReference>
<dbReference type="Gene3D" id="3.40.50.300">
    <property type="entry name" value="P-loop containing nucleotide triphosphate hydrolases"/>
    <property type="match status" value="1"/>
</dbReference>
<feature type="compositionally biased region" description="Basic and acidic residues" evidence="5">
    <location>
        <begin position="1065"/>
        <end position="1080"/>
    </location>
</feature>
<evidence type="ECO:0000259" key="6">
    <source>
        <dbReference type="PROSITE" id="PS50837"/>
    </source>
</evidence>
<proteinExistence type="predicted"/>
<protein>
    <recommendedName>
        <fullName evidence="6">NACHT domain-containing protein</fullName>
    </recommendedName>
</protein>
<keyword evidence="2" id="KW-0677">Repeat</keyword>
<organism evidence="7 8">
    <name type="scientific">Anabas testudineus</name>
    <name type="common">Climbing perch</name>
    <name type="synonym">Anthias testudineus</name>
    <dbReference type="NCBI Taxonomy" id="64144"/>
    <lineage>
        <taxon>Eukaryota</taxon>
        <taxon>Metazoa</taxon>
        <taxon>Chordata</taxon>
        <taxon>Craniata</taxon>
        <taxon>Vertebrata</taxon>
        <taxon>Euteleostomi</taxon>
        <taxon>Actinopterygii</taxon>
        <taxon>Neopterygii</taxon>
        <taxon>Teleostei</taxon>
        <taxon>Neoteleostei</taxon>
        <taxon>Acanthomorphata</taxon>
        <taxon>Anabantaria</taxon>
        <taxon>Anabantiformes</taxon>
        <taxon>Anabantoidei</taxon>
        <taxon>Anabantidae</taxon>
        <taxon>Anabas</taxon>
    </lineage>
</organism>
<dbReference type="InterPro" id="IPR001611">
    <property type="entry name" value="Leu-rich_rpt"/>
</dbReference>
<reference evidence="7" key="2">
    <citation type="submission" date="2025-08" db="UniProtKB">
        <authorList>
            <consortium name="Ensembl"/>
        </authorList>
    </citation>
    <scope>IDENTIFICATION</scope>
</reference>
<evidence type="ECO:0000256" key="5">
    <source>
        <dbReference type="SAM" id="MobiDB-lite"/>
    </source>
</evidence>
<dbReference type="Ensembl" id="ENSATET00000005345.3">
    <property type="protein sequence ID" value="ENSATEP00000005255.1"/>
    <property type="gene ID" value="ENSATEG00000003730.3"/>
</dbReference>
<feature type="region of interest" description="Disordered" evidence="5">
    <location>
        <begin position="486"/>
        <end position="560"/>
    </location>
</feature>
<feature type="compositionally biased region" description="Basic and acidic residues" evidence="5">
    <location>
        <begin position="1140"/>
        <end position="1168"/>
    </location>
</feature>
<dbReference type="PANTHER" id="PTHR47189:SF1">
    <property type="entry name" value="MHC CLASS II TRANSACTIVATOR"/>
    <property type="match status" value="1"/>
</dbReference>
<evidence type="ECO:0000256" key="1">
    <source>
        <dbReference type="ARBA" id="ARBA00022614"/>
    </source>
</evidence>
<dbReference type="FunFam" id="3.40.50.300:FF:001028">
    <property type="entry name" value="Class II major histocompatibility complex transactivator"/>
    <property type="match status" value="1"/>
</dbReference>
<feature type="region of interest" description="Disordered" evidence="5">
    <location>
        <begin position="1013"/>
        <end position="1080"/>
    </location>
</feature>
<feature type="domain" description="NACHT" evidence="6">
    <location>
        <begin position="767"/>
        <end position="912"/>
    </location>
</feature>
<evidence type="ECO:0000313" key="8">
    <source>
        <dbReference type="Proteomes" id="UP000265040"/>
    </source>
</evidence>
<dbReference type="PANTHER" id="PTHR47189">
    <property type="entry name" value="MHC CLASS II TRANSACTIVATOR"/>
    <property type="match status" value="1"/>
</dbReference>
<dbReference type="Proteomes" id="UP000265040">
    <property type="component" value="Chromosome 8"/>
</dbReference>
<evidence type="ECO:0000256" key="4">
    <source>
        <dbReference type="ARBA" id="ARBA00022840"/>
    </source>
</evidence>
<dbReference type="InterPro" id="IPR027417">
    <property type="entry name" value="P-loop_NTPase"/>
</dbReference>
<evidence type="ECO:0000256" key="3">
    <source>
        <dbReference type="ARBA" id="ARBA00022741"/>
    </source>
</evidence>
<keyword evidence="8" id="KW-1185">Reference proteome</keyword>
<reference evidence="7" key="1">
    <citation type="submission" date="2021-04" db="EMBL/GenBank/DDBJ databases">
        <authorList>
            <consortium name="Wellcome Sanger Institute Data Sharing"/>
        </authorList>
    </citation>
    <scope>NUCLEOTIDE SEQUENCE [LARGE SCALE GENOMIC DNA]</scope>
</reference>
<dbReference type="GO" id="GO:0045944">
    <property type="term" value="P:positive regulation of transcription by RNA polymerase II"/>
    <property type="evidence" value="ECO:0007669"/>
    <property type="project" value="TreeGrafter"/>
</dbReference>
<keyword evidence="4" id="KW-0067">ATP-binding</keyword>
<dbReference type="SMART" id="SM00368">
    <property type="entry name" value="LRR_RI"/>
    <property type="match status" value="4"/>
</dbReference>
<keyword evidence="1" id="KW-0433">Leucine-rich repeat</keyword>
<feature type="region of interest" description="Disordered" evidence="5">
    <location>
        <begin position="168"/>
        <end position="189"/>
    </location>
</feature>
<dbReference type="SUPFAM" id="SSF52540">
    <property type="entry name" value="P-loop containing nucleoside triphosphate hydrolases"/>
    <property type="match status" value="1"/>
</dbReference>
<keyword evidence="3" id="KW-0547">Nucleotide-binding</keyword>
<accession>A0A3Q1HD38</accession>
<feature type="region of interest" description="Disordered" evidence="5">
    <location>
        <begin position="1132"/>
        <end position="1170"/>
    </location>
</feature>
<feature type="compositionally biased region" description="Polar residues" evidence="5">
    <location>
        <begin position="169"/>
        <end position="178"/>
    </location>
</feature>
<dbReference type="RefSeq" id="XP_026207504.1">
    <property type="nucleotide sequence ID" value="XM_026351719.1"/>
</dbReference>
<feature type="compositionally biased region" description="Basic residues" evidence="5">
    <location>
        <begin position="527"/>
        <end position="537"/>
    </location>
</feature>
<dbReference type="CTD" id="4261"/>
<dbReference type="STRING" id="64144.ENSATEP00000005255"/>
<dbReference type="InterPro" id="IPR032675">
    <property type="entry name" value="LRR_dom_sf"/>
</dbReference>
<dbReference type="Pfam" id="PF05729">
    <property type="entry name" value="NACHT"/>
    <property type="match status" value="1"/>
</dbReference>
<dbReference type="GO" id="GO:0045345">
    <property type="term" value="P:positive regulation of MHC class I biosynthetic process"/>
    <property type="evidence" value="ECO:0007669"/>
    <property type="project" value="TreeGrafter"/>
</dbReference>
<name>A0A3Q1HD38_ANATE</name>
<dbReference type="OrthoDB" id="120976at2759"/>
<evidence type="ECO:0000313" key="7">
    <source>
        <dbReference type="Ensembl" id="ENSATEP00000005255.1"/>
    </source>
</evidence>
<dbReference type="GeneTree" id="ENSGT00940000161578"/>
<dbReference type="GeneID" id="113156514"/>
<reference evidence="7" key="3">
    <citation type="submission" date="2025-09" db="UniProtKB">
        <authorList>
            <consortium name="Ensembl"/>
        </authorList>
    </citation>
    <scope>IDENTIFICATION</scope>
</reference>
<sequence length="1625" mass="181167">MVQFEEVLDGVRLALTWASATEIRALLRGLVEEEIMSEAYSKSLSLHRLIEGFTPKRIHSEPGCKPAPVETFELSESGEFDFSDHNLTHLESVLLVDELDRLTSWTNMNPLDGQILDGHNQKCVQELREGPTMDRHYLNHRIGSTPILCDIQCSFRINDEMQDLLRSAESMQKPVSDSETTDEGNSDDAREWLEKVEEAARRIAVPLWQHWDRGRKMLLPLVPSKNTGCTTNENTETDSGAQCLALKMDEETELAVACRTLGLYADNFGEEDVRNTNFDNRVDTEGAIDTLEEHFFSMTGSVATTGLNADHFNSYRAAGSLSPVEACTATDRLEDYLSATEDLLCLTSNAQCGTDAGFIDVADLLSPCTLKDTLTVAQDNSFCSNTHHSTTLDTCLEHDSYAIIRSADLKPDFENKMDEERVDYTCDAKMQEEDQDPLLPNEFGDLPDDLSEFMNEKYLMEAEELFGDLLSCEDFNNFSDVPMLELLSPDSQQQRHNNKRTSESNNRRKRQRAARSQPCNDEDTPSKPKRHRAAGRPKTKEAQAEPVVPPNTDTGLELSPAQMPGLTTPSPRILHLSPPIRLAFAIPDRSGWISPPVLFPFPNAAAPPTYILVPASPPPCKPQVPPLSPVDGAVVPVQRCSSPKGSDTASKAVPPPPLSPVHEISPCKESPLPQSPTVIDIPQAVKDYIQEAKSHISHMCQDIEEGLSLASHYVDRKVSPRENLRSGKNTNKCLDKELIILGATDRQKSLLGQSQIFDGSCGDKPKSYILLFGNAGIGKTTMIRKLCFDWSRDCFPQFDFVFLLDGKALTLTEPTQSLQTLLLNLSSFAPPCMDAESVFAQILAAPKRVLIIFDGFHELRDYEILLQNQEKDLITSLQKDSKAQTYTVRQLYAAILQRVLLPGCTLLLSTRPKGNANQLLRRADSFLEVCGFSPTDVETYLSQYFNDPALRTSALDSLKNCSYLHLLCWNPGLCRLVCLVLEQSKSSEVLPRTLTGLCHQVLRLKMENCRSTHQTHTSVQSVEETKKQVSSNTRTKSRAQVRTRSRTQRTRKTQEPEKDGDEVNGEERKDVQSEEDRTEERELLLQLSSLAWEGVKANSSILPTGRTLSVKLRNFGLRMGVFLSRLLRTRPFASNGEDEGGGREDKDEMGGEKGEKGERKRNRGKPDTEITDANDDNILLWANPFLQSYLAGVHLSLSRNVSDRNFIQTLPFQSGPKVRRRPQREEYELTQRFAVGLLFHNRTELHRLRSNTEAAFRDMLVSKQALVKKHLEGLSYGDLSPAQALEVCNYVYEASFTHGEDRRDPGSTSLLTHLAANLPEVLTFHGVPLNPPDVFTAQKVLERGGTDGRSFTLDLEDSGIRVSGLRALVGLNNINTYRACIADVITLWEQLEESGEEGLLQGAVSKFKIQPLKATQVCHIEHLAKLVNIHMQRRLSDSSSLSLSILADGVPAVQELHKLEFELDPDKGPLALPKLWELLPGLHNLQHLDLDNSKIGDKGAEKLADALASLSSLEILNLSENCIGDHGINKLASTLRDLPKLHCLSLYSNVISDEGAESLAAVLPHMSSLTHLDVKYNKLTDVGAQSLGASLRNCHKLKTLRLWNQCIPCGAFERLQQQDSRILWH</sequence>
<feature type="compositionally biased region" description="Basic residues" evidence="5">
    <location>
        <begin position="1035"/>
        <end position="1051"/>
    </location>
</feature>
<dbReference type="GO" id="GO:0005524">
    <property type="term" value="F:ATP binding"/>
    <property type="evidence" value="ECO:0007669"/>
    <property type="project" value="UniProtKB-KW"/>
</dbReference>
<evidence type="ECO:0000256" key="2">
    <source>
        <dbReference type="ARBA" id="ARBA00022737"/>
    </source>
</evidence>
<feature type="compositionally biased region" description="Polar residues" evidence="5">
    <location>
        <begin position="1013"/>
        <end position="1034"/>
    </location>
</feature>
<dbReference type="Pfam" id="PF13516">
    <property type="entry name" value="LRR_6"/>
    <property type="match status" value="4"/>
</dbReference>
<dbReference type="SUPFAM" id="SSF52047">
    <property type="entry name" value="RNI-like"/>
    <property type="match status" value="1"/>
</dbReference>